<reference evidence="12 13" key="1">
    <citation type="submission" date="2018-10" db="EMBL/GenBank/DDBJ databases">
        <title>Genomic Encyclopedia of Archaeal and Bacterial Type Strains, Phase II (KMG-II): from individual species to whole genera.</title>
        <authorList>
            <person name="Goeker M."/>
        </authorList>
    </citation>
    <scope>NUCLEOTIDE SEQUENCE [LARGE SCALE GENOMIC DNA]</scope>
    <source>
        <strain evidence="12 13">DSM 25217</strain>
    </source>
</reference>
<dbReference type="NCBIfam" id="NF003465">
    <property type="entry name" value="PRK05089.1"/>
    <property type="match status" value="1"/>
</dbReference>
<evidence type="ECO:0000256" key="5">
    <source>
        <dbReference type="ARBA" id="ARBA00022692"/>
    </source>
</evidence>
<evidence type="ECO:0000256" key="2">
    <source>
        <dbReference type="ARBA" id="ARBA00004382"/>
    </source>
</evidence>
<proteinExistence type="inferred from homology"/>
<keyword evidence="5 10" id="KW-0812">Transmembrane</keyword>
<organism evidence="12 13">
    <name type="scientific">Eilatimonas milleporae</name>
    <dbReference type="NCBI Taxonomy" id="911205"/>
    <lineage>
        <taxon>Bacteria</taxon>
        <taxon>Pseudomonadati</taxon>
        <taxon>Pseudomonadota</taxon>
        <taxon>Alphaproteobacteria</taxon>
        <taxon>Kordiimonadales</taxon>
        <taxon>Kordiimonadaceae</taxon>
        <taxon>Eilatimonas</taxon>
    </lineage>
</organism>
<keyword evidence="7 10" id="KW-1133">Transmembrane helix</keyword>
<dbReference type="GO" id="GO:0005507">
    <property type="term" value="F:copper ion binding"/>
    <property type="evidence" value="ECO:0007669"/>
    <property type="project" value="InterPro"/>
</dbReference>
<dbReference type="AlphaFoldDB" id="A0A3M0C8H6"/>
<dbReference type="InParanoid" id="A0A3M0C8H6"/>
<protein>
    <recommendedName>
        <fullName evidence="4 10">Cytochrome c oxidase assembly protein CtaG</fullName>
    </recommendedName>
</protein>
<evidence type="ECO:0000256" key="10">
    <source>
        <dbReference type="HAMAP-Rule" id="MF_00155"/>
    </source>
</evidence>
<dbReference type="EMBL" id="REFR01000013">
    <property type="protein sequence ID" value="RMB04660.1"/>
    <property type="molecule type" value="Genomic_DNA"/>
</dbReference>
<dbReference type="InterPro" id="IPR023471">
    <property type="entry name" value="CtaG/Cox11_dom_sf"/>
</dbReference>
<accession>A0A3M0C8H6</accession>
<keyword evidence="13" id="KW-1185">Reference proteome</keyword>
<evidence type="ECO:0000256" key="11">
    <source>
        <dbReference type="SAM" id="Phobius"/>
    </source>
</evidence>
<dbReference type="PANTHER" id="PTHR21320">
    <property type="entry name" value="CYTOCHROME C OXIDASE ASSEMBLY PROTEIN COX11-RELATED"/>
    <property type="match status" value="1"/>
</dbReference>
<gene>
    <name evidence="10" type="primary">ctaG</name>
    <name evidence="12" type="ORF">BXY39_2931</name>
</gene>
<dbReference type="PIRSF" id="PIRSF005413">
    <property type="entry name" value="COX11"/>
    <property type="match status" value="1"/>
</dbReference>
<evidence type="ECO:0000313" key="12">
    <source>
        <dbReference type="EMBL" id="RMB04660.1"/>
    </source>
</evidence>
<dbReference type="HAMAP" id="MF_00155">
    <property type="entry name" value="CtaG"/>
    <property type="match status" value="1"/>
</dbReference>
<comment type="function">
    <text evidence="1 10">Exerts its effect at some terminal stage of cytochrome c oxidase synthesis, probably by being involved in the insertion of the copper B into subunit I.</text>
</comment>
<evidence type="ECO:0000256" key="1">
    <source>
        <dbReference type="ARBA" id="ARBA00004007"/>
    </source>
</evidence>
<dbReference type="Proteomes" id="UP000271227">
    <property type="component" value="Unassembled WGS sequence"/>
</dbReference>
<feature type="transmembrane region" description="Helical" evidence="11">
    <location>
        <begin position="17"/>
        <end position="36"/>
    </location>
</feature>
<sequence length="197" mass="21178">MTAPAENGVAAARNGRVAAIVLGVVAGMVGMAYAAVPLYEVFCRVTGYGGTTQQVDAGDVAVLDRTIRVRFAANTHRDMPWRFDPVQNDQALNVGEQAIAFYEAENPTGTPIVGTATYNVTPHKAGPYFAKIECFCFTEQTLQPGQKVDMPVVYYIDPAIADDPDMDDVTEITLSYTFFLRSTEEAGANELAAATVP</sequence>
<dbReference type="GO" id="GO:0005886">
    <property type="term" value="C:plasma membrane"/>
    <property type="evidence" value="ECO:0007669"/>
    <property type="project" value="UniProtKB-SubCell"/>
</dbReference>
<dbReference type="FunFam" id="2.60.370.10:FF:000001">
    <property type="entry name" value="COX11 cytochrome c oxidase assembly homolog"/>
    <property type="match status" value="1"/>
</dbReference>
<evidence type="ECO:0000256" key="6">
    <source>
        <dbReference type="ARBA" id="ARBA00022968"/>
    </source>
</evidence>
<evidence type="ECO:0000256" key="4">
    <source>
        <dbReference type="ARBA" id="ARBA00015384"/>
    </source>
</evidence>
<keyword evidence="8 10" id="KW-0186">Copper</keyword>
<keyword evidence="10" id="KW-0997">Cell inner membrane</keyword>
<dbReference type="OrthoDB" id="9804841at2"/>
<keyword evidence="9 10" id="KW-0472">Membrane</keyword>
<comment type="subcellular location">
    <subcellularLocation>
        <location evidence="2 10">Cell inner membrane</location>
        <topology evidence="2 10">Single-pass type II membrane protein</topology>
        <orientation evidence="2 10">Periplasmic side</orientation>
    </subcellularLocation>
</comment>
<dbReference type="RefSeq" id="WP_121939572.1">
    <property type="nucleotide sequence ID" value="NZ_REFR01000013.1"/>
</dbReference>
<evidence type="ECO:0000256" key="9">
    <source>
        <dbReference type="ARBA" id="ARBA00023136"/>
    </source>
</evidence>
<evidence type="ECO:0000256" key="8">
    <source>
        <dbReference type="ARBA" id="ARBA00023008"/>
    </source>
</evidence>
<keyword evidence="10" id="KW-1003">Cell membrane</keyword>
<dbReference type="Gene3D" id="2.60.370.10">
    <property type="entry name" value="Ctag/Cox11"/>
    <property type="match status" value="1"/>
</dbReference>
<dbReference type="GO" id="GO:0008535">
    <property type="term" value="P:respiratory chain complex IV assembly"/>
    <property type="evidence" value="ECO:0007669"/>
    <property type="project" value="UniProtKB-UniRule"/>
</dbReference>
<comment type="similarity">
    <text evidence="3 10">Belongs to the COX11/CtaG family.</text>
</comment>
<evidence type="ECO:0000256" key="3">
    <source>
        <dbReference type="ARBA" id="ARBA00009620"/>
    </source>
</evidence>
<dbReference type="SUPFAM" id="SSF110111">
    <property type="entry name" value="Ctag/Cox11"/>
    <property type="match status" value="1"/>
</dbReference>
<name>A0A3M0C8H6_9PROT</name>
<dbReference type="InterPro" id="IPR007533">
    <property type="entry name" value="Cyt_c_oxidase_assmbl_CtaG"/>
</dbReference>
<dbReference type="PANTHER" id="PTHR21320:SF3">
    <property type="entry name" value="CYTOCHROME C OXIDASE ASSEMBLY PROTEIN COX11, MITOCHONDRIAL-RELATED"/>
    <property type="match status" value="1"/>
</dbReference>
<evidence type="ECO:0000313" key="13">
    <source>
        <dbReference type="Proteomes" id="UP000271227"/>
    </source>
</evidence>
<evidence type="ECO:0000256" key="7">
    <source>
        <dbReference type="ARBA" id="ARBA00022989"/>
    </source>
</evidence>
<dbReference type="Pfam" id="PF04442">
    <property type="entry name" value="CtaG_Cox11"/>
    <property type="match status" value="1"/>
</dbReference>
<comment type="caution">
    <text evidence="12">The sequence shown here is derived from an EMBL/GenBank/DDBJ whole genome shotgun (WGS) entry which is preliminary data.</text>
</comment>
<feature type="topological domain" description="Cytoplasmic" evidence="10">
    <location>
        <begin position="1"/>
        <end position="13"/>
    </location>
</feature>
<feature type="topological domain" description="Periplasmic" evidence="10">
    <location>
        <begin position="36"/>
        <end position="197"/>
    </location>
</feature>
<keyword evidence="6 10" id="KW-0735">Signal-anchor</keyword>